<feature type="compositionally biased region" description="Basic and acidic residues" evidence="1">
    <location>
        <begin position="111"/>
        <end position="123"/>
    </location>
</feature>
<gene>
    <name evidence="2" type="ORF">ST47_g4676</name>
</gene>
<feature type="compositionally biased region" description="Basic and acidic residues" evidence="1">
    <location>
        <begin position="78"/>
        <end position="87"/>
    </location>
</feature>
<feature type="region of interest" description="Disordered" evidence="1">
    <location>
        <begin position="622"/>
        <end position="655"/>
    </location>
</feature>
<feature type="compositionally biased region" description="Polar residues" evidence="1">
    <location>
        <begin position="1"/>
        <end position="14"/>
    </location>
</feature>
<accession>A0A163F8S3</accession>
<dbReference type="EMBL" id="JYNV01000171">
    <property type="protein sequence ID" value="KZM24203.1"/>
    <property type="molecule type" value="Genomic_DNA"/>
</dbReference>
<evidence type="ECO:0000313" key="2">
    <source>
        <dbReference type="EMBL" id="KZM24203.1"/>
    </source>
</evidence>
<evidence type="ECO:0000256" key="1">
    <source>
        <dbReference type="SAM" id="MobiDB-lite"/>
    </source>
</evidence>
<feature type="compositionally biased region" description="Acidic residues" evidence="1">
    <location>
        <begin position="622"/>
        <end position="632"/>
    </location>
</feature>
<feature type="compositionally biased region" description="Polar residues" evidence="1">
    <location>
        <begin position="574"/>
        <end position="589"/>
    </location>
</feature>
<name>A0A163F8S3_DIDRA</name>
<feature type="region of interest" description="Disordered" evidence="1">
    <location>
        <begin position="574"/>
        <end position="605"/>
    </location>
</feature>
<feature type="region of interest" description="Disordered" evidence="1">
    <location>
        <begin position="1"/>
        <end position="55"/>
    </location>
</feature>
<feature type="region of interest" description="Disordered" evidence="1">
    <location>
        <begin position="449"/>
        <end position="470"/>
    </location>
</feature>
<protein>
    <submittedName>
        <fullName evidence="2">Uncharacterized protein</fullName>
    </submittedName>
</protein>
<organism evidence="2 3">
    <name type="scientific">Didymella rabiei</name>
    <name type="common">Chickpea ascochyta blight fungus</name>
    <name type="synonym">Mycosphaerella rabiei</name>
    <dbReference type="NCBI Taxonomy" id="5454"/>
    <lineage>
        <taxon>Eukaryota</taxon>
        <taxon>Fungi</taxon>
        <taxon>Dikarya</taxon>
        <taxon>Ascomycota</taxon>
        <taxon>Pezizomycotina</taxon>
        <taxon>Dothideomycetes</taxon>
        <taxon>Pleosporomycetidae</taxon>
        <taxon>Pleosporales</taxon>
        <taxon>Pleosporineae</taxon>
        <taxon>Didymellaceae</taxon>
        <taxon>Ascochyta</taxon>
    </lineage>
</organism>
<comment type="caution">
    <text evidence="2">The sequence shown here is derived from an EMBL/GenBank/DDBJ whole genome shotgun (WGS) entry which is preliminary data.</text>
</comment>
<feature type="compositionally biased region" description="Polar residues" evidence="1">
    <location>
        <begin position="366"/>
        <end position="382"/>
    </location>
</feature>
<proteinExistence type="predicted"/>
<evidence type="ECO:0000313" key="3">
    <source>
        <dbReference type="Proteomes" id="UP000076837"/>
    </source>
</evidence>
<reference evidence="2 3" key="1">
    <citation type="journal article" date="2016" name="Sci. Rep.">
        <title>Draft genome sequencing and secretome analysis of fungal phytopathogen Ascochyta rabiei provides insight into the necrotrophic effector repertoire.</title>
        <authorList>
            <person name="Verma S."/>
            <person name="Gazara R.K."/>
            <person name="Nizam S."/>
            <person name="Parween S."/>
            <person name="Chattopadhyay D."/>
            <person name="Verma P.K."/>
        </authorList>
    </citation>
    <scope>NUCLEOTIDE SEQUENCE [LARGE SCALE GENOMIC DNA]</scope>
    <source>
        <strain evidence="2 3">ArDII</strain>
    </source>
</reference>
<dbReference type="OrthoDB" id="5426563at2759"/>
<sequence length="721" mass="79237">MNWTGGSLQRTKNANKGVIQRQKAHFARARTQLQQSPGASVTPFRPDYLCDGDGHQSGQHLLSFRSDLTRHTGHPARRPHETDERDASPTARSSHHPQKTSPHFWSGKRGSATEKEKKRVRETRATDINTEMQLLEANKKRLLRQQDWIGVAPSKPVDLQFLSVREKNRIGKRRRIDAKSRVAARRLSPAAFPHRTGQDELEGHGNAFMSGALPILRAADNIRVRIGSHALTAASTQSKNDAASQTNSDSMLFDEEGEEVARRQGSEAPQSIAAYGHVLAATPRSMNNQPMESYEDHPPRHDHYTHHGLTAQLNSDAGGHIWTNTLDQSIQASEATEPGYQITHYVGGVERPLKLVFGKQSSYKASHVASPTDQTGEAQQAHASIDAEEVQSGRAFQSGRALQNIGATHRSSFRRPPIPSAIVDDEPWRTYLGIDQSSSDHVCVDDGTGTSVPQPHAPARNTGADRTSWPRHTTQGNLTHANLSIVSASLPAPNQPTGRIPDARPYLRSNMVKEIDEHEKLWRSFALGSDPESAIGTIHTHNDTSEDLMSRATKGYASTRLPLSTAVTSVSSSPFKSTPFRSLSGQASRISDDVQHAPYSGSRSITPAAPSYITWGRIDSHDEEDVQGEDESREMNAGSCFSERSAPASLQDCGSHDGDLYGDTRTSRSHLDRLDRAWDDVSRRAQASGSVVWRRGRVSSIRDVPDSDDVGIDLVDVHRLT</sequence>
<dbReference type="Proteomes" id="UP000076837">
    <property type="component" value="Unassembled WGS sequence"/>
</dbReference>
<keyword evidence="3" id="KW-1185">Reference proteome</keyword>
<dbReference type="AlphaFoldDB" id="A0A163F8S3"/>
<feature type="region of interest" description="Disordered" evidence="1">
    <location>
        <begin position="366"/>
        <end position="397"/>
    </location>
</feature>
<feature type="region of interest" description="Disordered" evidence="1">
    <location>
        <begin position="70"/>
        <end position="123"/>
    </location>
</feature>